<dbReference type="NCBIfam" id="TIGR00091">
    <property type="entry name" value="tRNA (guanosine(46)-N7)-methyltransferase TrmB"/>
    <property type="match status" value="1"/>
</dbReference>
<dbReference type="Gene3D" id="3.40.50.150">
    <property type="entry name" value="Vaccinia Virus protein VP39"/>
    <property type="match status" value="1"/>
</dbReference>
<evidence type="ECO:0000256" key="3">
    <source>
        <dbReference type="ARBA" id="ARBA00022603"/>
    </source>
</evidence>
<dbReference type="InterPro" id="IPR029063">
    <property type="entry name" value="SAM-dependent_MTases_sf"/>
</dbReference>
<evidence type="ECO:0000256" key="9">
    <source>
        <dbReference type="HAMAP-Rule" id="MF_01057"/>
    </source>
</evidence>
<dbReference type="GO" id="GO:0043527">
    <property type="term" value="C:tRNA methyltransferase complex"/>
    <property type="evidence" value="ECO:0007669"/>
    <property type="project" value="TreeGrafter"/>
</dbReference>
<dbReference type="UniPathway" id="UPA00989"/>
<evidence type="ECO:0000256" key="10">
    <source>
        <dbReference type="SAM" id="MobiDB-lite"/>
    </source>
</evidence>
<dbReference type="PANTHER" id="PTHR23417">
    <property type="entry name" value="3-DEOXY-D-MANNO-OCTULOSONIC-ACID TRANSFERASE/TRNA GUANINE-N 7 - -METHYLTRANSFERASE"/>
    <property type="match status" value="1"/>
</dbReference>
<dbReference type="HAMAP" id="MF_01057">
    <property type="entry name" value="tRNA_methyltr_TrmB"/>
    <property type="match status" value="1"/>
</dbReference>
<reference evidence="11 12" key="1">
    <citation type="journal article" date="2018" name="Nat. Biotechnol.">
        <title>A standardized bacterial taxonomy based on genome phylogeny substantially revises the tree of life.</title>
        <authorList>
            <person name="Parks D.H."/>
            <person name="Chuvochina M."/>
            <person name="Waite D.W."/>
            <person name="Rinke C."/>
            <person name="Skarshewski A."/>
            <person name="Chaumeil P.A."/>
            <person name="Hugenholtz P."/>
        </authorList>
    </citation>
    <scope>NUCLEOTIDE SEQUENCE [LARGE SCALE GENOMIC DNA]</scope>
    <source>
        <strain evidence="11">UBA10707</strain>
    </source>
</reference>
<feature type="binding site" evidence="9">
    <location>
        <position position="177"/>
    </location>
    <ligand>
        <name>S-adenosyl-L-methionine</name>
        <dbReference type="ChEBI" id="CHEBI:59789"/>
    </ligand>
</feature>
<feature type="compositionally biased region" description="Low complexity" evidence="10">
    <location>
        <begin position="1"/>
        <end position="48"/>
    </location>
</feature>
<evidence type="ECO:0000313" key="12">
    <source>
        <dbReference type="Proteomes" id="UP000264036"/>
    </source>
</evidence>
<dbReference type="EC" id="2.1.1.33" evidence="9"/>
<name>A0A356LJB2_9BURK</name>
<dbReference type="Proteomes" id="UP000264036">
    <property type="component" value="Unassembled WGS sequence"/>
</dbReference>
<evidence type="ECO:0000256" key="4">
    <source>
        <dbReference type="ARBA" id="ARBA00022679"/>
    </source>
</evidence>
<gene>
    <name evidence="9" type="primary">trmB</name>
    <name evidence="11" type="ORF">DD666_16220</name>
</gene>
<dbReference type="GO" id="GO:0008176">
    <property type="term" value="F:tRNA (guanine(46)-N7)-methyltransferase activity"/>
    <property type="evidence" value="ECO:0007669"/>
    <property type="project" value="UniProtKB-UniRule"/>
</dbReference>
<comment type="caution">
    <text evidence="9">Lacks conserved residue(s) required for the propagation of feature annotation.</text>
</comment>
<dbReference type="CDD" id="cd02440">
    <property type="entry name" value="AdoMet_MTases"/>
    <property type="match status" value="1"/>
</dbReference>
<organism evidence="11 12">
    <name type="scientific">Advenella kashmirensis</name>
    <dbReference type="NCBI Taxonomy" id="310575"/>
    <lineage>
        <taxon>Bacteria</taxon>
        <taxon>Pseudomonadati</taxon>
        <taxon>Pseudomonadota</taxon>
        <taxon>Betaproteobacteria</taxon>
        <taxon>Burkholderiales</taxon>
        <taxon>Alcaligenaceae</taxon>
    </lineage>
</organism>
<feature type="binding site" evidence="9">
    <location>
        <position position="204"/>
    </location>
    <ligand>
        <name>substrate</name>
    </ligand>
</feature>
<protein>
    <recommendedName>
        <fullName evidence="9">tRNA (guanine-N(7)-)-methyltransferase</fullName>
        <ecNumber evidence="9">2.1.1.33</ecNumber>
    </recommendedName>
    <alternativeName>
        <fullName evidence="9">tRNA (guanine(46)-N(7))-methyltransferase</fullName>
    </alternativeName>
    <alternativeName>
        <fullName evidence="9">tRNA(m7G46)-methyltransferase</fullName>
    </alternativeName>
</protein>
<dbReference type="InterPro" id="IPR055361">
    <property type="entry name" value="tRNA_methyltr_TrmB_bact"/>
</dbReference>
<evidence type="ECO:0000256" key="1">
    <source>
        <dbReference type="ARBA" id="ARBA00000142"/>
    </source>
</evidence>
<dbReference type="Pfam" id="PF02390">
    <property type="entry name" value="Methyltransf_4"/>
    <property type="match status" value="1"/>
</dbReference>
<sequence>MTIADSNKNADNSANDNADNNPNNQASNPADNQTNVSASNSANNEADNQPADSNAAAEVIASKETTNPDELKVRHIRSFVHRRSHMTPGQKQAVELHMDKWALPYQDGLLDYDQAFGRNAPTILEIGFGMGETTQKIAQLRANENFLGVEVFNAGVGALLKRIEESGVSNIRIIQHDAVEVVQNMIAPDSLAGVHIYFPDPWPKKRHHKRRLVRPEFIALLASRIKPGGYIHCATDWEDYAGQMLEVLGGEALLRNTCTDYAPKPDYRPQTKFETRGLRLGHGIRDLVFKRI</sequence>
<feature type="binding site" evidence="9">
    <location>
        <position position="200"/>
    </location>
    <ligand>
        <name>S-adenosyl-L-methionine</name>
        <dbReference type="ChEBI" id="CHEBI:59789"/>
    </ligand>
</feature>
<evidence type="ECO:0000256" key="5">
    <source>
        <dbReference type="ARBA" id="ARBA00022691"/>
    </source>
</evidence>
<keyword evidence="4 9" id="KW-0808">Transferase</keyword>
<keyword evidence="3 9" id="KW-0489">Methyltransferase</keyword>
<comment type="caution">
    <text evidence="11">The sequence shown here is derived from an EMBL/GenBank/DDBJ whole genome shotgun (WGS) entry which is preliminary data.</text>
</comment>
<feature type="region of interest" description="Disordered" evidence="10">
    <location>
        <begin position="1"/>
        <end position="55"/>
    </location>
</feature>
<comment type="function">
    <text evidence="2 9">Catalyzes the formation of N(7)-methylguanine at position 46 (m7G46) in tRNA.</text>
</comment>
<dbReference type="PROSITE" id="PS51625">
    <property type="entry name" value="SAM_MT_TRMB"/>
    <property type="match status" value="1"/>
</dbReference>
<accession>A0A356LJB2</accession>
<feature type="binding site" evidence="9">
    <location>
        <position position="150"/>
    </location>
    <ligand>
        <name>S-adenosyl-L-methionine</name>
        <dbReference type="ChEBI" id="CHEBI:59789"/>
    </ligand>
</feature>
<proteinExistence type="inferred from homology"/>
<feature type="binding site" evidence="9">
    <location>
        <position position="125"/>
    </location>
    <ligand>
        <name>S-adenosyl-L-methionine</name>
        <dbReference type="ChEBI" id="CHEBI:59789"/>
    </ligand>
</feature>
<dbReference type="EMBL" id="DOEK01000033">
    <property type="protein sequence ID" value="HBP30949.1"/>
    <property type="molecule type" value="Genomic_DNA"/>
</dbReference>
<feature type="binding site" evidence="9">
    <location>
        <begin position="271"/>
        <end position="274"/>
    </location>
    <ligand>
        <name>substrate</name>
    </ligand>
</feature>
<evidence type="ECO:0000313" key="11">
    <source>
        <dbReference type="EMBL" id="HBP30949.1"/>
    </source>
</evidence>
<dbReference type="SUPFAM" id="SSF53335">
    <property type="entry name" value="S-adenosyl-L-methionine-dependent methyltransferases"/>
    <property type="match status" value="1"/>
</dbReference>
<comment type="catalytic activity">
    <reaction evidence="1 9">
        <text>guanosine(46) in tRNA + S-adenosyl-L-methionine = N(7)-methylguanosine(46) in tRNA + S-adenosyl-L-homocysteine</text>
        <dbReference type="Rhea" id="RHEA:42708"/>
        <dbReference type="Rhea" id="RHEA-COMP:10188"/>
        <dbReference type="Rhea" id="RHEA-COMP:10189"/>
        <dbReference type="ChEBI" id="CHEBI:57856"/>
        <dbReference type="ChEBI" id="CHEBI:59789"/>
        <dbReference type="ChEBI" id="CHEBI:74269"/>
        <dbReference type="ChEBI" id="CHEBI:74480"/>
        <dbReference type="EC" id="2.1.1.33"/>
    </reaction>
</comment>
<keyword evidence="5 9" id="KW-0949">S-adenosyl-L-methionine</keyword>
<evidence type="ECO:0000256" key="7">
    <source>
        <dbReference type="ARBA" id="ARBA00060552"/>
    </source>
</evidence>
<dbReference type="AlphaFoldDB" id="A0A356LJB2"/>
<dbReference type="FunFam" id="3.40.50.150:FF:000035">
    <property type="entry name" value="tRNA (guanine-N(7)-)-methyltransferase"/>
    <property type="match status" value="1"/>
</dbReference>
<feature type="binding site" evidence="9">
    <location>
        <position position="236"/>
    </location>
    <ligand>
        <name>substrate</name>
    </ligand>
</feature>
<dbReference type="PANTHER" id="PTHR23417:SF14">
    <property type="entry name" value="PENTACOTRIPEPTIDE-REPEAT REGION OF PRORP DOMAIN-CONTAINING PROTEIN"/>
    <property type="match status" value="1"/>
</dbReference>
<evidence type="ECO:0000256" key="2">
    <source>
        <dbReference type="ARBA" id="ARBA00003015"/>
    </source>
</evidence>
<evidence type="ECO:0000256" key="8">
    <source>
        <dbReference type="ARBA" id="ARBA00060767"/>
    </source>
</evidence>
<evidence type="ECO:0000256" key="6">
    <source>
        <dbReference type="ARBA" id="ARBA00022694"/>
    </source>
</evidence>
<keyword evidence="6 9" id="KW-0819">tRNA processing</keyword>
<comment type="pathway">
    <text evidence="7 9">tRNA modification; N(7)-methylguanine-tRNA biosynthesis.</text>
</comment>
<comment type="similarity">
    <text evidence="8 9">Belongs to the class I-like SAM-binding methyltransferase superfamily. TrmB family.</text>
</comment>
<dbReference type="InterPro" id="IPR003358">
    <property type="entry name" value="tRNA_(Gua-N-7)_MeTrfase_Trmb"/>
</dbReference>